<evidence type="ECO:0000313" key="2">
    <source>
        <dbReference type="Proteomes" id="UP000076858"/>
    </source>
</evidence>
<sequence>MHFRHACRSSISTRSLTYSTSTYSFSFFSYENFSGCEQVFVSVFRLVLIRWASWLSLHRGISQHVSQNTFYQIAL</sequence>
<accession>A0A0P5UGN2</accession>
<dbReference type="AlphaFoldDB" id="A0A0P5UGN2"/>
<reference evidence="1 2" key="1">
    <citation type="submission" date="2016-03" db="EMBL/GenBank/DDBJ databases">
        <title>EvidentialGene: Evidence-directed Construction of Genes on Genomes.</title>
        <authorList>
            <person name="Gilbert D.G."/>
            <person name="Choi J.-H."/>
            <person name="Mockaitis K."/>
            <person name="Colbourne J."/>
            <person name="Pfrender M."/>
        </authorList>
    </citation>
    <scope>NUCLEOTIDE SEQUENCE [LARGE SCALE GENOMIC DNA]</scope>
    <source>
        <strain evidence="1 2">Xinb3</strain>
        <tissue evidence="1">Complete organism</tissue>
    </source>
</reference>
<proteinExistence type="predicted"/>
<gene>
    <name evidence="1" type="ORF">APZ42_018458</name>
</gene>
<name>A0A0P5UGN2_9CRUS</name>
<dbReference type="Proteomes" id="UP000076858">
    <property type="component" value="Unassembled WGS sequence"/>
</dbReference>
<comment type="caution">
    <text evidence="1">The sequence shown here is derived from an EMBL/GenBank/DDBJ whole genome shotgun (WGS) entry which is preliminary data.</text>
</comment>
<dbReference type="EMBL" id="LRGB01000792">
    <property type="protein sequence ID" value="KZS15895.1"/>
    <property type="molecule type" value="Genomic_DNA"/>
</dbReference>
<organism evidence="1 2">
    <name type="scientific">Daphnia magna</name>
    <dbReference type="NCBI Taxonomy" id="35525"/>
    <lineage>
        <taxon>Eukaryota</taxon>
        <taxon>Metazoa</taxon>
        <taxon>Ecdysozoa</taxon>
        <taxon>Arthropoda</taxon>
        <taxon>Crustacea</taxon>
        <taxon>Branchiopoda</taxon>
        <taxon>Diplostraca</taxon>
        <taxon>Cladocera</taxon>
        <taxon>Anomopoda</taxon>
        <taxon>Daphniidae</taxon>
        <taxon>Daphnia</taxon>
    </lineage>
</organism>
<keyword evidence="2" id="KW-1185">Reference proteome</keyword>
<protein>
    <submittedName>
        <fullName evidence="1">Uncharacterized protein</fullName>
    </submittedName>
</protein>
<evidence type="ECO:0000313" key="1">
    <source>
        <dbReference type="EMBL" id="KZS15895.1"/>
    </source>
</evidence>